<evidence type="ECO:0000256" key="1">
    <source>
        <dbReference type="SAM" id="MobiDB-lite"/>
    </source>
</evidence>
<dbReference type="RefSeq" id="WP_194706069.1">
    <property type="nucleotide sequence ID" value="NZ_JADKPN010000002.1"/>
</dbReference>
<proteinExistence type="predicted"/>
<reference evidence="2" key="1">
    <citation type="submission" date="2020-11" db="EMBL/GenBank/DDBJ databases">
        <title>Nocardioides sp. nov., isolated from Soil of Cynanchum wilfordii Hemsley rhizosphere.</title>
        <authorList>
            <person name="Lee J.-S."/>
            <person name="Suh M.K."/>
            <person name="Kim J.-S."/>
        </authorList>
    </citation>
    <scope>NUCLEOTIDE SEQUENCE</scope>
    <source>
        <strain evidence="2">KCTC 19275</strain>
    </source>
</reference>
<protein>
    <submittedName>
        <fullName evidence="2">Uncharacterized protein</fullName>
    </submittedName>
</protein>
<evidence type="ECO:0000313" key="3">
    <source>
        <dbReference type="Proteomes" id="UP000640489"/>
    </source>
</evidence>
<name>A0A930VDL1_9ACTN</name>
<dbReference type="AlphaFoldDB" id="A0A930VDL1"/>
<dbReference type="Proteomes" id="UP000640489">
    <property type="component" value="Unassembled WGS sequence"/>
</dbReference>
<comment type="caution">
    <text evidence="2">The sequence shown here is derived from an EMBL/GenBank/DDBJ whole genome shotgun (WGS) entry which is preliminary data.</text>
</comment>
<feature type="compositionally biased region" description="Low complexity" evidence="1">
    <location>
        <begin position="1"/>
        <end position="41"/>
    </location>
</feature>
<gene>
    <name evidence="2" type="ORF">ISU07_07175</name>
</gene>
<accession>A0A930VDL1</accession>
<feature type="region of interest" description="Disordered" evidence="1">
    <location>
        <begin position="1"/>
        <end position="42"/>
    </location>
</feature>
<sequence length="120" mass="12265">MSACGDDSGSSAADPADTTSTSSSATPSDTPASTEATSEAPDWPACDSVWVAGQKIPGGYKGCLDGSDQVAADNLSCSSGQHIVRYADRFYGVAGGKIYEASGPLDKDKGYLKMVRSCRA</sequence>
<organism evidence="2 3">
    <name type="scientific">Nocardioides islandensis</name>
    <dbReference type="NCBI Taxonomy" id="433663"/>
    <lineage>
        <taxon>Bacteria</taxon>
        <taxon>Bacillati</taxon>
        <taxon>Actinomycetota</taxon>
        <taxon>Actinomycetes</taxon>
        <taxon>Propionibacteriales</taxon>
        <taxon>Nocardioidaceae</taxon>
        <taxon>Nocardioides</taxon>
    </lineage>
</organism>
<dbReference type="EMBL" id="JADKPN010000002">
    <property type="protein sequence ID" value="MBF4762905.1"/>
    <property type="molecule type" value="Genomic_DNA"/>
</dbReference>
<evidence type="ECO:0000313" key="2">
    <source>
        <dbReference type="EMBL" id="MBF4762905.1"/>
    </source>
</evidence>
<keyword evidence="3" id="KW-1185">Reference proteome</keyword>